<evidence type="ECO:0000256" key="1">
    <source>
        <dbReference type="ARBA" id="ARBA00022527"/>
    </source>
</evidence>
<dbReference type="EMBL" id="FOLX01000001">
    <property type="protein sequence ID" value="SFC23817.1"/>
    <property type="molecule type" value="Genomic_DNA"/>
</dbReference>
<dbReference type="Pfam" id="PF13581">
    <property type="entry name" value="HATPase_c_2"/>
    <property type="match status" value="1"/>
</dbReference>
<protein>
    <submittedName>
        <fullName evidence="4">Serine/threonine-protein kinase RsbW</fullName>
    </submittedName>
</protein>
<dbReference type="RefSeq" id="WP_139199455.1">
    <property type="nucleotide sequence ID" value="NZ_BAABWI010000001.1"/>
</dbReference>
<dbReference type="PANTHER" id="PTHR35526">
    <property type="entry name" value="ANTI-SIGMA-F FACTOR RSBW-RELATED"/>
    <property type="match status" value="1"/>
</dbReference>
<name>A0A1I1HIF0_9RHOB</name>
<sequence>MPADPAPMTAPSPPRTTGCGPGPQSQTQPQTQPGQITLPTAPDKVRAALADLRRRLSPLGFEEEELGSVELVTAEALNNIVEHAHGGDSHGQIRLTWDFGATGLLIRIEDDGTPMPDGRMPLMDHAGAPEPPANLPDLPEGGFGWFLITALARNVQYRRERDLNVLTYRLAVGLVGQG</sequence>
<keyword evidence="1" id="KW-0723">Serine/threonine-protein kinase</keyword>
<dbReference type="SUPFAM" id="SSF55874">
    <property type="entry name" value="ATPase domain of HSP90 chaperone/DNA topoisomerase II/histidine kinase"/>
    <property type="match status" value="1"/>
</dbReference>
<feature type="compositionally biased region" description="Low complexity" evidence="2">
    <location>
        <begin position="16"/>
        <end position="38"/>
    </location>
</feature>
<keyword evidence="4" id="KW-0808">Transferase</keyword>
<dbReference type="InterPro" id="IPR036890">
    <property type="entry name" value="HATPase_C_sf"/>
</dbReference>
<feature type="domain" description="Histidine kinase/HSP90-like ATPase" evidence="3">
    <location>
        <begin position="39"/>
        <end position="167"/>
    </location>
</feature>
<feature type="region of interest" description="Disordered" evidence="2">
    <location>
        <begin position="1"/>
        <end position="38"/>
    </location>
</feature>
<dbReference type="STRING" id="517719.SAMN05421762_0269"/>
<dbReference type="CDD" id="cd16936">
    <property type="entry name" value="HATPase_RsbW-like"/>
    <property type="match status" value="1"/>
</dbReference>
<dbReference type="Gene3D" id="3.30.565.10">
    <property type="entry name" value="Histidine kinase-like ATPase, C-terminal domain"/>
    <property type="match status" value="1"/>
</dbReference>
<evidence type="ECO:0000313" key="5">
    <source>
        <dbReference type="Proteomes" id="UP000231644"/>
    </source>
</evidence>
<dbReference type="OrthoDB" id="9792240at2"/>
<accession>A0A1I1HIF0</accession>
<keyword evidence="4" id="KW-0418">Kinase</keyword>
<proteinExistence type="predicted"/>
<dbReference type="GO" id="GO:0004674">
    <property type="term" value="F:protein serine/threonine kinase activity"/>
    <property type="evidence" value="ECO:0007669"/>
    <property type="project" value="UniProtKB-KW"/>
</dbReference>
<feature type="compositionally biased region" description="Pro residues" evidence="2">
    <location>
        <begin position="1"/>
        <end position="14"/>
    </location>
</feature>
<evidence type="ECO:0000256" key="2">
    <source>
        <dbReference type="SAM" id="MobiDB-lite"/>
    </source>
</evidence>
<dbReference type="InterPro" id="IPR050267">
    <property type="entry name" value="Anti-sigma-factor_SerPK"/>
</dbReference>
<reference evidence="4 5" key="1">
    <citation type="submission" date="2016-10" db="EMBL/GenBank/DDBJ databases">
        <authorList>
            <person name="de Groot N.N."/>
        </authorList>
    </citation>
    <scope>NUCLEOTIDE SEQUENCE [LARGE SCALE GENOMIC DNA]</scope>
    <source>
        <strain evidence="4 5">DSM 29619</strain>
    </source>
</reference>
<evidence type="ECO:0000313" key="4">
    <source>
        <dbReference type="EMBL" id="SFC23817.1"/>
    </source>
</evidence>
<gene>
    <name evidence="4" type="ORF">SAMN05421762_0269</name>
</gene>
<organism evidence="4 5">
    <name type="scientific">Pseudooceanicola nitratireducens</name>
    <dbReference type="NCBI Taxonomy" id="517719"/>
    <lineage>
        <taxon>Bacteria</taxon>
        <taxon>Pseudomonadati</taxon>
        <taxon>Pseudomonadota</taxon>
        <taxon>Alphaproteobacteria</taxon>
        <taxon>Rhodobacterales</taxon>
        <taxon>Paracoccaceae</taxon>
        <taxon>Pseudooceanicola</taxon>
    </lineage>
</organism>
<dbReference type="InterPro" id="IPR003594">
    <property type="entry name" value="HATPase_dom"/>
</dbReference>
<keyword evidence="5" id="KW-1185">Reference proteome</keyword>
<evidence type="ECO:0000259" key="3">
    <source>
        <dbReference type="Pfam" id="PF13581"/>
    </source>
</evidence>
<dbReference type="PANTHER" id="PTHR35526:SF3">
    <property type="entry name" value="ANTI-SIGMA-F FACTOR RSBW"/>
    <property type="match status" value="1"/>
</dbReference>
<dbReference type="AlphaFoldDB" id="A0A1I1HIF0"/>
<dbReference type="Proteomes" id="UP000231644">
    <property type="component" value="Unassembled WGS sequence"/>
</dbReference>